<feature type="domain" description="CSD" evidence="2">
    <location>
        <begin position="1"/>
        <end position="65"/>
    </location>
</feature>
<dbReference type="PRINTS" id="PR00050">
    <property type="entry name" value="COLDSHOCK"/>
</dbReference>
<protein>
    <submittedName>
        <fullName evidence="3">Transcriptional regulator</fullName>
    </submittedName>
</protein>
<evidence type="ECO:0000259" key="2">
    <source>
        <dbReference type="PROSITE" id="PS51857"/>
    </source>
</evidence>
<evidence type="ECO:0000313" key="3">
    <source>
        <dbReference type="EMBL" id="ADK54842.1"/>
    </source>
</evidence>
<dbReference type="SMART" id="SM00357">
    <property type="entry name" value="CSP"/>
    <property type="match status" value="1"/>
</dbReference>
<dbReference type="EMBL" id="GQ475282">
    <property type="protein sequence ID" value="ADK54842.1"/>
    <property type="molecule type" value="Genomic_DNA"/>
</dbReference>
<dbReference type="PANTHER" id="PTHR11544">
    <property type="entry name" value="COLD SHOCK DOMAIN CONTAINING PROTEINS"/>
    <property type="match status" value="1"/>
</dbReference>
<dbReference type="InterPro" id="IPR012340">
    <property type="entry name" value="NA-bd_OB-fold"/>
</dbReference>
<dbReference type="AlphaFoldDB" id="E2D2H8"/>
<sequence>MASGRVVRFDGARGYGFIAPDHGGEDVFLHVNEMLIPESYVRSGTAVEFEVEDGDRGLKASSVRLAEGPDGTPLTPPRPAPAASAAAGPRQMDSDDSLCDVLGAAQYISEVTEVLLQAAPSLTGEQILQIRGGLARFAKSRGWTES</sequence>
<dbReference type="PROSITE" id="PS51857">
    <property type="entry name" value="CSD_2"/>
    <property type="match status" value="1"/>
</dbReference>
<reference evidence="3" key="1">
    <citation type="journal article" date="2010" name="Biopolymers">
        <title>Cloning large natural product gene clusters from the environment: piecing environmental DNA gene clusters back together with TAR.</title>
        <authorList>
            <person name="Kim J.H."/>
            <person name="Feng Z."/>
            <person name="Bauer J.D."/>
            <person name="Kallifidas D."/>
            <person name="Calle P.Y."/>
            <person name="Brady S.F."/>
        </authorList>
    </citation>
    <scope>NUCLEOTIDE SEQUENCE</scope>
</reference>
<dbReference type="Gene3D" id="2.40.50.140">
    <property type="entry name" value="Nucleic acid-binding proteins"/>
    <property type="match status" value="1"/>
</dbReference>
<proteinExistence type="predicted"/>
<dbReference type="CDD" id="cd04458">
    <property type="entry name" value="CSP_CDS"/>
    <property type="match status" value="1"/>
</dbReference>
<dbReference type="GO" id="GO:0003676">
    <property type="term" value="F:nucleic acid binding"/>
    <property type="evidence" value="ECO:0007669"/>
    <property type="project" value="InterPro"/>
</dbReference>
<feature type="region of interest" description="Disordered" evidence="1">
    <location>
        <begin position="53"/>
        <end position="95"/>
    </location>
</feature>
<evidence type="ECO:0000256" key="1">
    <source>
        <dbReference type="SAM" id="MobiDB-lite"/>
    </source>
</evidence>
<dbReference type="SUPFAM" id="SSF50249">
    <property type="entry name" value="Nucleic acid-binding proteins"/>
    <property type="match status" value="1"/>
</dbReference>
<dbReference type="InterPro" id="IPR011129">
    <property type="entry name" value="CSD"/>
</dbReference>
<accession>E2D2H8</accession>
<name>E2D2H8_9BACT</name>
<organism evidence="3">
    <name type="scientific">uncultured soil bacterium</name>
    <dbReference type="NCBI Taxonomy" id="164851"/>
    <lineage>
        <taxon>Bacteria</taxon>
        <taxon>environmental samples</taxon>
    </lineage>
</organism>
<dbReference type="Pfam" id="PF00313">
    <property type="entry name" value="CSD"/>
    <property type="match status" value="1"/>
</dbReference>
<dbReference type="InterPro" id="IPR002059">
    <property type="entry name" value="CSP_DNA-bd"/>
</dbReference>
<dbReference type="InterPro" id="IPR050181">
    <property type="entry name" value="Cold_shock_domain"/>
</dbReference>